<name>J9GYI9_9ZZZZ</name>
<feature type="region of interest" description="Disordered" evidence="1">
    <location>
        <begin position="1"/>
        <end position="22"/>
    </location>
</feature>
<feature type="compositionally biased region" description="Basic residues" evidence="1">
    <location>
        <begin position="1"/>
        <end position="12"/>
    </location>
</feature>
<evidence type="ECO:0000313" key="2">
    <source>
        <dbReference type="EMBL" id="EJX05915.1"/>
    </source>
</evidence>
<proteinExistence type="predicted"/>
<comment type="caution">
    <text evidence="2">The sequence shown here is derived from an EMBL/GenBank/DDBJ whole genome shotgun (WGS) entry which is preliminary data.</text>
</comment>
<dbReference type="AlphaFoldDB" id="J9GYI9"/>
<dbReference type="EMBL" id="AMCI01001328">
    <property type="protein sequence ID" value="EJX05915.1"/>
    <property type="molecule type" value="Genomic_DNA"/>
</dbReference>
<reference evidence="2" key="1">
    <citation type="journal article" date="2012" name="PLoS ONE">
        <title>Gene sets for utilization of primary and secondary nutrition supplies in the distal gut of endangered iberian lynx.</title>
        <authorList>
            <person name="Alcaide M."/>
            <person name="Messina E."/>
            <person name="Richter M."/>
            <person name="Bargiela R."/>
            <person name="Peplies J."/>
            <person name="Huws S.A."/>
            <person name="Newbold C.J."/>
            <person name="Golyshin P.N."/>
            <person name="Simon M.A."/>
            <person name="Lopez G."/>
            <person name="Yakimov M.M."/>
            <person name="Ferrer M."/>
        </authorList>
    </citation>
    <scope>NUCLEOTIDE SEQUENCE</scope>
</reference>
<gene>
    <name evidence="2" type="ORF">EVA_06008</name>
</gene>
<evidence type="ECO:0000256" key="1">
    <source>
        <dbReference type="SAM" id="MobiDB-lite"/>
    </source>
</evidence>
<organism evidence="2">
    <name type="scientific">gut metagenome</name>
    <dbReference type="NCBI Taxonomy" id="749906"/>
    <lineage>
        <taxon>unclassified sequences</taxon>
        <taxon>metagenomes</taxon>
        <taxon>organismal metagenomes</taxon>
    </lineage>
</organism>
<accession>J9GYI9</accession>
<sequence length="70" mass="8189">MWKKHSSARRKEKANSTDWKKEWKKDLNRGLEQGRTETRIEMARKMKEAHLPLVVIAQFTGLPEKGVNAL</sequence>
<feature type="compositionally biased region" description="Basic and acidic residues" evidence="1">
    <location>
        <begin position="13"/>
        <end position="22"/>
    </location>
</feature>
<protein>
    <submittedName>
        <fullName evidence="2">Uncharacterized protein</fullName>
    </submittedName>
</protein>